<dbReference type="PROSITE" id="PS50011">
    <property type="entry name" value="PROTEIN_KINASE_DOM"/>
    <property type="match status" value="1"/>
</dbReference>
<evidence type="ECO:0000256" key="2">
    <source>
        <dbReference type="ARBA" id="ARBA00022527"/>
    </source>
</evidence>
<keyword evidence="6 7" id="KW-0067">ATP-binding</keyword>
<evidence type="ECO:0000256" key="6">
    <source>
        <dbReference type="ARBA" id="ARBA00022840"/>
    </source>
</evidence>
<dbReference type="SUPFAM" id="SSF56112">
    <property type="entry name" value="Protein kinase-like (PK-like)"/>
    <property type="match status" value="1"/>
</dbReference>
<evidence type="ECO:0000256" key="8">
    <source>
        <dbReference type="RuleBase" id="RU000304"/>
    </source>
</evidence>
<dbReference type="PROSITE" id="PS00107">
    <property type="entry name" value="PROTEIN_KINASE_ATP"/>
    <property type="match status" value="1"/>
</dbReference>
<comment type="activity regulation">
    <text evidence="9">Activated by threonine and tyrosine phosphorylation.</text>
</comment>
<evidence type="ECO:0000259" key="10">
    <source>
        <dbReference type="PROSITE" id="PS50011"/>
    </source>
</evidence>
<evidence type="ECO:0000256" key="1">
    <source>
        <dbReference type="ARBA" id="ARBA00008832"/>
    </source>
</evidence>
<evidence type="ECO:0000256" key="5">
    <source>
        <dbReference type="ARBA" id="ARBA00022777"/>
    </source>
</evidence>
<dbReference type="GO" id="GO:0005524">
    <property type="term" value="F:ATP binding"/>
    <property type="evidence" value="ECO:0007669"/>
    <property type="project" value="UniProtKB-UniRule"/>
</dbReference>
<comment type="similarity">
    <text evidence="9">Belongs to the protein kinase superfamily. Ser/Thr protein kinase family. MAP kinase subfamily.</text>
</comment>
<comment type="cofactor">
    <cofactor evidence="9">
        <name>Mg(2+)</name>
        <dbReference type="ChEBI" id="CHEBI:18420"/>
    </cofactor>
</comment>
<dbReference type="InterPro" id="IPR011009">
    <property type="entry name" value="Kinase-like_dom_sf"/>
</dbReference>
<keyword evidence="3 9" id="KW-0808">Transferase</keyword>
<dbReference type="EC" id="2.7.11.24" evidence="9"/>
<evidence type="ECO:0000256" key="4">
    <source>
        <dbReference type="ARBA" id="ARBA00022741"/>
    </source>
</evidence>
<keyword evidence="4 7" id="KW-0547">Nucleotide-binding</keyword>
<organism evidence="11">
    <name type="scientific">Chlamydomonas euryale</name>
    <dbReference type="NCBI Taxonomy" id="1486919"/>
    <lineage>
        <taxon>Eukaryota</taxon>
        <taxon>Viridiplantae</taxon>
        <taxon>Chlorophyta</taxon>
        <taxon>core chlorophytes</taxon>
        <taxon>Chlorophyceae</taxon>
        <taxon>CS clade</taxon>
        <taxon>Chlamydomonadales</taxon>
        <taxon>Chlamydomonadaceae</taxon>
        <taxon>Chlamydomonas</taxon>
    </lineage>
</organism>
<dbReference type="PANTHER" id="PTHR24055">
    <property type="entry name" value="MITOGEN-ACTIVATED PROTEIN KINASE"/>
    <property type="match status" value="1"/>
</dbReference>
<sequence length="400" mass="45703">MPRRSVEGGTDPAYNVYVSVVNSCPCRSVPTMADSSSSSSSNLPVRKECNVPGKACYVIWRSVFEVDDKYVPIKAIGKGAYGVVCSAKNQVTGEKVAIKKIGNAFENLTDARRTLREIKLLRHLHHENIIAVRDVQLPPNRDNYNDVYTIYELMDTDLHQIIRSSQPLTNEHYQYFIYQVLRGLKYVHSANVLHRDLKPSNLLLNASCDLKICDFGLARTSTETSYMTEYVVTRWYRAPELLLSCEHYSTAIDIWSVGCIMAELLGRRPLLPGKDYVDQLKLIIKTLGPPSEDDLTFITSHKARAYIRALPPAEKIDFKRKFPEADPLAIDLMEKMLQFDPRKRCNVVEALEHPWLAQLHDPTAEPFAPGPFEFEFEEEQLTEQTIRELVFEEARHYHPA</sequence>
<evidence type="ECO:0000256" key="7">
    <source>
        <dbReference type="PROSITE-ProRule" id="PRU10141"/>
    </source>
</evidence>
<dbReference type="InterPro" id="IPR017441">
    <property type="entry name" value="Protein_kinase_ATP_BS"/>
</dbReference>
<dbReference type="SMART" id="SM00220">
    <property type="entry name" value="S_TKc"/>
    <property type="match status" value="1"/>
</dbReference>
<keyword evidence="5 9" id="KW-0418">Kinase</keyword>
<proteinExistence type="inferred from homology"/>
<comment type="catalytic activity">
    <reaction evidence="9">
        <text>L-threonyl-[protein] + ATP = O-phospho-L-threonyl-[protein] + ADP + H(+)</text>
        <dbReference type="Rhea" id="RHEA:46608"/>
        <dbReference type="Rhea" id="RHEA-COMP:11060"/>
        <dbReference type="Rhea" id="RHEA-COMP:11605"/>
        <dbReference type="ChEBI" id="CHEBI:15378"/>
        <dbReference type="ChEBI" id="CHEBI:30013"/>
        <dbReference type="ChEBI" id="CHEBI:30616"/>
        <dbReference type="ChEBI" id="CHEBI:61977"/>
        <dbReference type="ChEBI" id="CHEBI:456216"/>
        <dbReference type="EC" id="2.7.11.24"/>
    </reaction>
</comment>
<dbReference type="InterPro" id="IPR000719">
    <property type="entry name" value="Prot_kinase_dom"/>
</dbReference>
<keyword evidence="2 8" id="KW-0723">Serine/threonine-protein kinase</keyword>
<dbReference type="Gene3D" id="1.10.510.10">
    <property type="entry name" value="Transferase(Phosphotransferase) domain 1"/>
    <property type="match status" value="1"/>
</dbReference>
<name>A0A7R9VG28_9CHLO</name>
<dbReference type="AlphaFoldDB" id="A0A7R9VG28"/>
<dbReference type="EMBL" id="HBEC01025931">
    <property type="protein sequence ID" value="CAD8293296.1"/>
    <property type="molecule type" value="Transcribed_RNA"/>
</dbReference>
<dbReference type="Pfam" id="PF00069">
    <property type="entry name" value="Pkinase"/>
    <property type="match status" value="1"/>
</dbReference>
<evidence type="ECO:0000313" key="11">
    <source>
        <dbReference type="EMBL" id="CAD8293296.1"/>
    </source>
</evidence>
<feature type="binding site" evidence="7">
    <location>
        <position position="100"/>
    </location>
    <ligand>
        <name>ATP</name>
        <dbReference type="ChEBI" id="CHEBI:30616"/>
    </ligand>
</feature>
<evidence type="ECO:0000256" key="3">
    <source>
        <dbReference type="ARBA" id="ARBA00022679"/>
    </source>
</evidence>
<dbReference type="GO" id="GO:0004707">
    <property type="term" value="F:MAP kinase activity"/>
    <property type="evidence" value="ECO:0007669"/>
    <property type="project" value="UniProtKB-EC"/>
</dbReference>
<dbReference type="InterPro" id="IPR050117">
    <property type="entry name" value="MAPK"/>
</dbReference>
<comment type="similarity">
    <text evidence="1">Belongs to the protein kinase superfamily. CMGC Ser/Thr protein kinase family. MAP kinase subfamily.</text>
</comment>
<dbReference type="FunFam" id="3.30.200.20:FF:000046">
    <property type="entry name" value="Mitogen-activated protein kinase"/>
    <property type="match status" value="1"/>
</dbReference>
<gene>
    <name evidence="11" type="ORF">CEUR00632_LOCUS11937</name>
</gene>
<accession>A0A7R9VG28</accession>
<dbReference type="PROSITE" id="PS01351">
    <property type="entry name" value="MAPK"/>
    <property type="match status" value="1"/>
</dbReference>
<dbReference type="InterPro" id="IPR008271">
    <property type="entry name" value="Ser/Thr_kinase_AS"/>
</dbReference>
<dbReference type="PROSITE" id="PS00108">
    <property type="entry name" value="PROTEIN_KINASE_ST"/>
    <property type="match status" value="1"/>
</dbReference>
<keyword evidence="9" id="KW-0460">Magnesium</keyword>
<evidence type="ECO:0000256" key="9">
    <source>
        <dbReference type="RuleBase" id="RU361165"/>
    </source>
</evidence>
<dbReference type="Gene3D" id="3.30.200.20">
    <property type="entry name" value="Phosphorylase Kinase, domain 1"/>
    <property type="match status" value="1"/>
</dbReference>
<dbReference type="InterPro" id="IPR003527">
    <property type="entry name" value="MAP_kinase_CS"/>
</dbReference>
<dbReference type="FunFam" id="1.10.510.10:FF:000013">
    <property type="entry name" value="Mitogen-activated protein kinase"/>
    <property type="match status" value="1"/>
</dbReference>
<feature type="domain" description="Protein kinase" evidence="10">
    <location>
        <begin position="70"/>
        <end position="356"/>
    </location>
</feature>
<protein>
    <recommendedName>
        <fullName evidence="9">Mitogen-activated protein kinase</fullName>
        <ecNumber evidence="9">2.7.11.24</ecNumber>
    </recommendedName>
</protein>
<reference evidence="11" key="1">
    <citation type="submission" date="2021-01" db="EMBL/GenBank/DDBJ databases">
        <authorList>
            <person name="Corre E."/>
            <person name="Pelletier E."/>
            <person name="Niang G."/>
            <person name="Scheremetjew M."/>
            <person name="Finn R."/>
            <person name="Kale V."/>
            <person name="Holt S."/>
            <person name="Cochrane G."/>
            <person name="Meng A."/>
            <person name="Brown T."/>
            <person name="Cohen L."/>
        </authorList>
    </citation>
    <scope>NUCLEOTIDE SEQUENCE</scope>
    <source>
        <strain evidence="11">CCMP219</strain>
    </source>
</reference>